<comment type="similarity">
    <text evidence="2">Belongs to the bacterial solute-binding protein 2 family.</text>
</comment>
<dbReference type="PANTHER" id="PTHR30036">
    <property type="entry name" value="D-XYLOSE-BINDING PERIPLASMIC PROTEIN"/>
    <property type="match status" value="1"/>
</dbReference>
<gene>
    <name evidence="4" type="ORF">CDSM653_00161</name>
</gene>
<evidence type="ECO:0000259" key="3">
    <source>
        <dbReference type="Pfam" id="PF13407"/>
    </source>
</evidence>
<dbReference type="GO" id="GO:0030246">
    <property type="term" value="F:carbohydrate binding"/>
    <property type="evidence" value="ECO:0007669"/>
    <property type="project" value="TreeGrafter"/>
</dbReference>
<organism evidence="4 5">
    <name type="scientific">Caldanaerobacter subterraneus subsp. pacificus DSM 12653</name>
    <dbReference type="NCBI Taxonomy" id="391606"/>
    <lineage>
        <taxon>Bacteria</taxon>
        <taxon>Bacillati</taxon>
        <taxon>Bacillota</taxon>
        <taxon>Clostridia</taxon>
        <taxon>Thermoanaerobacterales</taxon>
        <taxon>Thermoanaerobacteraceae</taxon>
        <taxon>Caldanaerobacter</taxon>
    </lineage>
</organism>
<dbReference type="EMBL" id="ABXP02000026">
    <property type="protein sequence ID" value="KKC30737.1"/>
    <property type="molecule type" value="Genomic_DNA"/>
</dbReference>
<sequence length="283" mass="30722">METGIQEFSKDTGVKAVMQGPSKADAALQLQVVEDAIAQKPDALLVVPFKPETLEPALKKALEQGIVVITHEASNAQNVTYDVEAFDNAAYGRHLMDELAKRMNYEGKYVVFVGSLTSTTHNEWVDAAIAWQKEKYPKMQFIGTKYETNDDVQKAYQIMKDLLKTHPDIKGVQGSSAVDVVGAGQAIEEAGLAGKIAVVGTSIPSYAGDLLKSGAISLISCWDPAKAGYAMNKVALMVLQGQKIEDGMDLGVPGYEKIKLVGKVIYGSAWIDIDKDNMDQYPF</sequence>
<dbReference type="Gene3D" id="3.40.50.2300">
    <property type="match status" value="2"/>
</dbReference>
<protein>
    <submittedName>
        <fullName evidence="4">Periplasmic sugar-binding protein</fullName>
    </submittedName>
</protein>
<dbReference type="InterPro" id="IPR050555">
    <property type="entry name" value="Bact_Solute-Bind_Prot2"/>
</dbReference>
<dbReference type="GO" id="GO:0030288">
    <property type="term" value="C:outer membrane-bounded periplasmic space"/>
    <property type="evidence" value="ECO:0007669"/>
    <property type="project" value="TreeGrafter"/>
</dbReference>
<dbReference type="Pfam" id="PF13407">
    <property type="entry name" value="Peripla_BP_4"/>
    <property type="match status" value="1"/>
</dbReference>
<dbReference type="InterPro" id="IPR028082">
    <property type="entry name" value="Peripla_BP_I"/>
</dbReference>
<dbReference type="SUPFAM" id="SSF53822">
    <property type="entry name" value="Periplasmic binding protein-like I"/>
    <property type="match status" value="1"/>
</dbReference>
<comment type="subcellular location">
    <subcellularLocation>
        <location evidence="1">Cell envelope</location>
    </subcellularLocation>
</comment>
<dbReference type="Proteomes" id="UP000010146">
    <property type="component" value="Unassembled WGS sequence"/>
</dbReference>
<dbReference type="InterPro" id="IPR025997">
    <property type="entry name" value="SBP_2_dom"/>
</dbReference>
<reference evidence="4 5" key="2">
    <citation type="journal article" date="2015" name="BMC Genomics">
        <title>Analysis of three genomes within the thermophilic bacterial species Caldanaerobacter subterraneus with a focus on carbon monoxide dehydrogenase evolution and hydrolase diversity.</title>
        <authorList>
            <person name="Sant'Anna F.H."/>
            <person name="Lebedinsky A.V."/>
            <person name="Sokolova T.G."/>
            <person name="Robb F.T."/>
            <person name="Gonzalez J.M."/>
        </authorList>
    </citation>
    <scope>NUCLEOTIDE SEQUENCE [LARGE SCALE GENOMIC DNA]</scope>
    <source>
        <strain evidence="4 5">DSM 12653</strain>
    </source>
</reference>
<reference evidence="4 5" key="1">
    <citation type="submission" date="2008-07" db="EMBL/GenBank/DDBJ databases">
        <authorList>
            <person name="Gonzalez J."/>
            <person name="Sokolova T."/>
            <person name="Ferriera S."/>
            <person name="Johnson J."/>
            <person name="Kravitz S."/>
            <person name="Beeson K."/>
            <person name="Sutton G."/>
            <person name="Rogers Y.-H."/>
            <person name="Friedman R."/>
            <person name="Frazier M."/>
            <person name="Venter J.C."/>
        </authorList>
    </citation>
    <scope>NUCLEOTIDE SEQUENCE [LARGE SCALE GENOMIC DNA]</scope>
    <source>
        <strain evidence="4 5">DSM 12653</strain>
    </source>
</reference>
<name>A0A0F5PPY8_9THEO</name>
<evidence type="ECO:0000256" key="1">
    <source>
        <dbReference type="ARBA" id="ARBA00004196"/>
    </source>
</evidence>
<reference evidence="5" key="3">
    <citation type="submission" date="2015-02" db="EMBL/GenBank/DDBJ databases">
        <title>Genome analysis of three genomes within the thermophilic hydrogenogenic bacterial species Caldanaerobacter subterraneus.</title>
        <authorList>
            <person name="Sant'Anna F.H."/>
            <person name="Lebedinsky A."/>
            <person name="Sokolova T."/>
            <person name="Robb F.T."/>
            <person name="Gonzalez J.M."/>
        </authorList>
    </citation>
    <scope>NUCLEOTIDE SEQUENCE [LARGE SCALE GENOMIC DNA]</scope>
    <source>
        <strain evidence="5">DSM 12653</strain>
    </source>
</reference>
<dbReference type="PANTHER" id="PTHR30036:SF7">
    <property type="entry name" value="ABC TRANSPORTER PERIPLASMIC-BINDING PROTEIN YPHF"/>
    <property type="match status" value="1"/>
</dbReference>
<evidence type="ECO:0000256" key="2">
    <source>
        <dbReference type="ARBA" id="ARBA00007639"/>
    </source>
</evidence>
<evidence type="ECO:0000313" key="5">
    <source>
        <dbReference type="Proteomes" id="UP000010146"/>
    </source>
</evidence>
<comment type="caution">
    <text evidence="4">The sequence shown here is derived from an EMBL/GenBank/DDBJ whole genome shotgun (WGS) entry which is preliminary data.</text>
</comment>
<feature type="domain" description="Periplasmic binding protein" evidence="3">
    <location>
        <begin position="1"/>
        <end position="243"/>
    </location>
</feature>
<accession>A0A0F5PPY8</accession>
<dbReference type="AlphaFoldDB" id="A0A0F5PPY8"/>
<evidence type="ECO:0000313" key="4">
    <source>
        <dbReference type="EMBL" id="KKC30737.1"/>
    </source>
</evidence>
<dbReference type="CDD" id="cd20001">
    <property type="entry name" value="PBP1_LsrB_Quorum_Sensing-like"/>
    <property type="match status" value="1"/>
</dbReference>
<proteinExistence type="inferred from homology"/>